<dbReference type="STRING" id="1271860.SAMN05216174_101462"/>
<evidence type="ECO:0000313" key="3">
    <source>
        <dbReference type="Proteomes" id="UP000199501"/>
    </source>
</evidence>
<dbReference type="Proteomes" id="UP000199501">
    <property type="component" value="Unassembled WGS sequence"/>
</dbReference>
<dbReference type="AlphaFoldDB" id="A0A1G6JLD8"/>
<reference evidence="3" key="1">
    <citation type="submission" date="2016-10" db="EMBL/GenBank/DDBJ databases">
        <authorList>
            <person name="Varghese N."/>
            <person name="Submissions S."/>
        </authorList>
    </citation>
    <scope>NUCLEOTIDE SEQUENCE [LARGE SCALE GENOMIC DNA]</scope>
    <source>
        <strain evidence="3">IBRC-M 10403</strain>
    </source>
</reference>
<evidence type="ECO:0000313" key="2">
    <source>
        <dbReference type="EMBL" id="SDC19534.1"/>
    </source>
</evidence>
<dbReference type="GO" id="GO:0016740">
    <property type="term" value="F:transferase activity"/>
    <property type="evidence" value="ECO:0007669"/>
    <property type="project" value="UniProtKB-KW"/>
</dbReference>
<dbReference type="PANTHER" id="PTHR36836:SF1">
    <property type="entry name" value="COLANIC ACID BIOSYNTHESIS PROTEIN WCAK"/>
    <property type="match status" value="1"/>
</dbReference>
<protein>
    <submittedName>
        <fullName evidence="2">Polysaccharide pyruvyl transferase family protein WcaK</fullName>
    </submittedName>
</protein>
<proteinExistence type="predicted"/>
<sequence>MLTDPGAIVRAQLAGLGNRRARGRRAARVLVVGDFGNGDTGDEALLARALGELPRGTEVSVLSRNPRLVEWTHGVPSRPMTALSFAGGLRWSDAVLVVGGGMFGAGLPPLVRLLPWVVDAAKAAGRDTVYLAIGAYPGMPPAVARRLRAAARELGRVTVRDRLSAETLGANVPNVGDLALRLRPEPPEHAARALACAGVDTSTPLLLLSLKAVPDPAKMAALADSCLLAARRWREHGGSVAALALSTHADHGLGLARRDAALAAELADRLGAPLPVLGPQLPPALAKAVVGRAAGVLGLRMHAMVFAVGSGVRCAGFAWEEKTRAFLVEADHATILDPKTPKSVTDWVDATIAAVSAA</sequence>
<dbReference type="Pfam" id="PF04230">
    <property type="entry name" value="PS_pyruv_trans"/>
    <property type="match status" value="1"/>
</dbReference>
<keyword evidence="3" id="KW-1185">Reference proteome</keyword>
<evidence type="ECO:0000259" key="1">
    <source>
        <dbReference type="Pfam" id="PF04230"/>
    </source>
</evidence>
<keyword evidence="2" id="KW-0808">Transferase</keyword>
<dbReference type="PANTHER" id="PTHR36836">
    <property type="entry name" value="COLANIC ACID BIOSYNTHESIS PROTEIN WCAK"/>
    <property type="match status" value="1"/>
</dbReference>
<dbReference type="EMBL" id="FMZZ01000001">
    <property type="protein sequence ID" value="SDC19534.1"/>
    <property type="molecule type" value="Genomic_DNA"/>
</dbReference>
<organism evidence="2 3">
    <name type="scientific">Actinokineospora iranica</name>
    <dbReference type="NCBI Taxonomy" id="1271860"/>
    <lineage>
        <taxon>Bacteria</taxon>
        <taxon>Bacillati</taxon>
        <taxon>Actinomycetota</taxon>
        <taxon>Actinomycetes</taxon>
        <taxon>Pseudonocardiales</taxon>
        <taxon>Pseudonocardiaceae</taxon>
        <taxon>Actinokineospora</taxon>
    </lineage>
</organism>
<dbReference type="InterPro" id="IPR007345">
    <property type="entry name" value="Polysacch_pyruvyl_Trfase"/>
</dbReference>
<gene>
    <name evidence="2" type="ORF">SAMN05216174_101462</name>
</gene>
<name>A0A1G6JLD8_9PSEU</name>
<accession>A0A1G6JLD8</accession>
<feature type="domain" description="Polysaccharide pyruvyl transferase" evidence="1">
    <location>
        <begin position="41"/>
        <end position="320"/>
    </location>
</feature>